<dbReference type="InterPro" id="IPR029063">
    <property type="entry name" value="SAM-dependent_MTases_sf"/>
</dbReference>
<gene>
    <name evidence="3" type="ORF">LCGC14_0884730</name>
</gene>
<evidence type="ECO:0000313" key="3">
    <source>
        <dbReference type="EMBL" id="KKN25441.1"/>
    </source>
</evidence>
<protein>
    <recommendedName>
        <fullName evidence="4">DNA (cytosine-5-)-methyltransferase</fullName>
    </recommendedName>
</protein>
<dbReference type="Gene3D" id="3.40.50.150">
    <property type="entry name" value="Vaccinia Virus protein VP39"/>
    <property type="match status" value="1"/>
</dbReference>
<name>A0A0F9RKE8_9ZZZZ</name>
<proteinExistence type="predicted"/>
<dbReference type="Pfam" id="PF00145">
    <property type="entry name" value="DNA_methylase"/>
    <property type="match status" value="1"/>
</dbReference>
<dbReference type="GO" id="GO:0008168">
    <property type="term" value="F:methyltransferase activity"/>
    <property type="evidence" value="ECO:0007669"/>
    <property type="project" value="UniProtKB-KW"/>
</dbReference>
<reference evidence="3" key="1">
    <citation type="journal article" date="2015" name="Nature">
        <title>Complex archaea that bridge the gap between prokaryotes and eukaryotes.</title>
        <authorList>
            <person name="Spang A."/>
            <person name="Saw J.H."/>
            <person name="Jorgensen S.L."/>
            <person name="Zaremba-Niedzwiedzka K."/>
            <person name="Martijn J."/>
            <person name="Lind A.E."/>
            <person name="van Eijk R."/>
            <person name="Schleper C."/>
            <person name="Guy L."/>
            <person name="Ettema T.J."/>
        </authorList>
    </citation>
    <scope>NUCLEOTIDE SEQUENCE</scope>
</reference>
<evidence type="ECO:0000256" key="2">
    <source>
        <dbReference type="ARBA" id="ARBA00022679"/>
    </source>
</evidence>
<evidence type="ECO:0008006" key="4">
    <source>
        <dbReference type="Google" id="ProtNLM"/>
    </source>
</evidence>
<keyword evidence="1" id="KW-0489">Methyltransferase</keyword>
<dbReference type="GO" id="GO:0032259">
    <property type="term" value="P:methylation"/>
    <property type="evidence" value="ECO:0007669"/>
    <property type="project" value="UniProtKB-KW"/>
</dbReference>
<comment type="caution">
    <text evidence="3">The sequence shown here is derived from an EMBL/GenBank/DDBJ whole genome shotgun (WGS) entry which is preliminary data.</text>
</comment>
<organism evidence="3">
    <name type="scientific">marine sediment metagenome</name>
    <dbReference type="NCBI Taxonomy" id="412755"/>
    <lineage>
        <taxon>unclassified sequences</taxon>
        <taxon>metagenomes</taxon>
        <taxon>ecological metagenomes</taxon>
    </lineage>
</organism>
<evidence type="ECO:0000256" key="1">
    <source>
        <dbReference type="ARBA" id="ARBA00022603"/>
    </source>
</evidence>
<dbReference type="SUPFAM" id="SSF53335">
    <property type="entry name" value="S-adenosyl-L-methionine-dependent methyltransferases"/>
    <property type="match status" value="1"/>
</dbReference>
<accession>A0A0F9RKE8</accession>
<sequence>MEKIKVLNLYAGIGGNRKLWENVEVTAVENNKEIANIYQDFFLGDKVIIADAHKYLLEHYMEFDFIWSSPPCQTHSRMNKASRHINFRYPDMKLYEEIILLGHFFKGIWVVENVKPYYEPLIKTREVDRHFFWANFNISKIKIPRPRFKGRKGWGSSWLHATKKEVMDWLGIHFKKNIYIDGNHCEVQVLRNCVHPKLGLHVFNCAFKEKQMVLEV</sequence>
<dbReference type="AlphaFoldDB" id="A0A0F9RKE8"/>
<keyword evidence="2" id="KW-0808">Transferase</keyword>
<dbReference type="EMBL" id="LAZR01002802">
    <property type="protein sequence ID" value="KKN25441.1"/>
    <property type="molecule type" value="Genomic_DNA"/>
</dbReference>
<dbReference type="InterPro" id="IPR001525">
    <property type="entry name" value="C5_MeTfrase"/>
</dbReference>